<dbReference type="PANTHER" id="PTHR34202:SF1">
    <property type="entry name" value="UPF0548 PROTEIN"/>
    <property type="match status" value="1"/>
</dbReference>
<accession>A0A3B9QV72</accession>
<dbReference type="Pfam" id="PF09348">
    <property type="entry name" value="DUF1990"/>
    <property type="match status" value="1"/>
</dbReference>
<dbReference type="EMBL" id="DMDD01000200">
    <property type="protein sequence ID" value="HAF72875.1"/>
    <property type="molecule type" value="Genomic_DNA"/>
</dbReference>
<name>A0A3B9QV72_9CORY</name>
<protein>
    <submittedName>
        <fullName evidence="2">DUF1990 domain-containing protein</fullName>
    </submittedName>
</protein>
<proteinExistence type="predicted"/>
<dbReference type="PIRSF" id="PIRSF010260">
    <property type="entry name" value="UCP010260"/>
    <property type="match status" value="1"/>
</dbReference>
<evidence type="ECO:0000313" key="2">
    <source>
        <dbReference type="EMBL" id="HAF72875.1"/>
    </source>
</evidence>
<evidence type="ECO:0000259" key="1">
    <source>
        <dbReference type="Pfam" id="PF09348"/>
    </source>
</evidence>
<gene>
    <name evidence="2" type="ORF">DCL06_08535</name>
</gene>
<dbReference type="AlphaFoldDB" id="A0A3B9QV72"/>
<dbReference type="PANTHER" id="PTHR34202">
    <property type="entry name" value="UPF0548 PROTEIN"/>
    <property type="match status" value="1"/>
</dbReference>
<feature type="domain" description="DUF1990" evidence="1">
    <location>
        <begin position="22"/>
        <end position="159"/>
    </location>
</feature>
<dbReference type="InterPro" id="IPR014457">
    <property type="entry name" value="UCP010260"/>
</dbReference>
<comment type="caution">
    <text evidence="2">The sequence shown here is derived from an EMBL/GenBank/DDBJ whole genome shotgun (WGS) entry which is preliminary data.</text>
</comment>
<organism evidence="2 3">
    <name type="scientific">Corynebacterium variabile</name>
    <dbReference type="NCBI Taxonomy" id="1727"/>
    <lineage>
        <taxon>Bacteria</taxon>
        <taxon>Bacillati</taxon>
        <taxon>Actinomycetota</taxon>
        <taxon>Actinomycetes</taxon>
        <taxon>Mycobacteriales</taxon>
        <taxon>Corynebacteriaceae</taxon>
        <taxon>Corynebacterium</taxon>
    </lineage>
</organism>
<sequence length="164" mass="17652">MTPQSRLSSPQEVPMHGKAGVHMYSTFNHRRVVGHGEDAYARCVSALLSGRAHRAAGAPLTGPFTVGGVVTIRPLGLRSLSSPCRILVRESGPESTLLVYGTLPGHLEEGEETFRVELTDADEVVVTVSAFSRPAHWLTRLGGPVALAAQRLMARRYVTAIGRQ</sequence>
<dbReference type="Proteomes" id="UP000260925">
    <property type="component" value="Unassembled WGS sequence"/>
</dbReference>
<reference evidence="2 3" key="1">
    <citation type="journal article" date="2018" name="Nat. Biotechnol.">
        <title>A standardized bacterial taxonomy based on genome phylogeny substantially revises the tree of life.</title>
        <authorList>
            <person name="Parks D.H."/>
            <person name="Chuvochina M."/>
            <person name="Waite D.W."/>
            <person name="Rinke C."/>
            <person name="Skarshewski A."/>
            <person name="Chaumeil P.A."/>
            <person name="Hugenholtz P."/>
        </authorList>
    </citation>
    <scope>NUCLEOTIDE SEQUENCE [LARGE SCALE GENOMIC DNA]</scope>
    <source>
        <strain evidence="2">UBA9851</strain>
    </source>
</reference>
<dbReference type="InterPro" id="IPR018960">
    <property type="entry name" value="DUF1990"/>
</dbReference>
<evidence type="ECO:0000313" key="3">
    <source>
        <dbReference type="Proteomes" id="UP000260925"/>
    </source>
</evidence>